<dbReference type="GO" id="GO:0005829">
    <property type="term" value="C:cytosol"/>
    <property type="evidence" value="ECO:0007669"/>
    <property type="project" value="TreeGrafter"/>
</dbReference>
<keyword evidence="4" id="KW-0547">Nucleotide-binding</keyword>
<keyword evidence="3" id="KW-0479">Metal-binding</keyword>
<dbReference type="InterPro" id="IPR014721">
    <property type="entry name" value="Ribsml_uS5_D2-typ_fold_subgr"/>
</dbReference>
<feature type="domain" description="Galactokinase N-terminal" evidence="13">
    <location>
        <begin position="22"/>
        <end position="70"/>
    </location>
</feature>
<dbReference type="SUPFAM" id="SSF54211">
    <property type="entry name" value="Ribosomal protein S5 domain 2-like"/>
    <property type="match status" value="1"/>
</dbReference>
<dbReference type="Pfam" id="PF00288">
    <property type="entry name" value="GHMP_kinases_N"/>
    <property type="match status" value="1"/>
</dbReference>
<evidence type="ECO:0000256" key="3">
    <source>
        <dbReference type="ARBA" id="ARBA00022723"/>
    </source>
</evidence>
<dbReference type="Proteomes" id="UP000186785">
    <property type="component" value="Unassembled WGS sequence"/>
</dbReference>
<accession>A0A1Q5PJX2</accession>
<organism evidence="14 15">
    <name type="scientific">Boudabousia liubingyangii</name>
    <dbReference type="NCBI Taxonomy" id="1921764"/>
    <lineage>
        <taxon>Bacteria</taxon>
        <taxon>Bacillati</taxon>
        <taxon>Actinomycetota</taxon>
        <taxon>Actinomycetes</taxon>
        <taxon>Actinomycetales</taxon>
        <taxon>Actinomycetaceae</taxon>
        <taxon>Boudabousia</taxon>
    </lineage>
</organism>
<dbReference type="PROSITE" id="PS00627">
    <property type="entry name" value="GHMP_KINASES_ATP"/>
    <property type="match status" value="1"/>
</dbReference>
<evidence type="ECO:0000259" key="11">
    <source>
        <dbReference type="Pfam" id="PF00288"/>
    </source>
</evidence>
<comment type="similarity">
    <text evidence="1">Belongs to the GHMP kinase family. GalK subfamily.</text>
</comment>
<keyword evidence="9" id="KW-0119">Carbohydrate metabolism</keyword>
<evidence type="ECO:0000256" key="4">
    <source>
        <dbReference type="ARBA" id="ARBA00022741"/>
    </source>
</evidence>
<dbReference type="PIRSF" id="PIRSF000530">
    <property type="entry name" value="Galactokinase"/>
    <property type="match status" value="1"/>
</dbReference>
<dbReference type="NCBIfam" id="TIGR00131">
    <property type="entry name" value="gal_kin"/>
    <property type="match status" value="1"/>
</dbReference>
<evidence type="ECO:0000256" key="10">
    <source>
        <dbReference type="NCBIfam" id="TIGR00131"/>
    </source>
</evidence>
<dbReference type="GO" id="GO:0004335">
    <property type="term" value="F:galactokinase activity"/>
    <property type="evidence" value="ECO:0007669"/>
    <property type="project" value="UniProtKB-UniRule"/>
</dbReference>
<protein>
    <recommendedName>
        <fullName evidence="10">Galactokinase</fullName>
        <ecNumber evidence="10">2.7.1.6</ecNumber>
    </recommendedName>
</protein>
<comment type="caution">
    <text evidence="14">The sequence shown here is derived from an EMBL/GenBank/DDBJ whole genome shotgun (WGS) entry which is preliminary data.</text>
</comment>
<dbReference type="PROSITE" id="PS00106">
    <property type="entry name" value="GALACTOKINASE"/>
    <property type="match status" value="1"/>
</dbReference>
<dbReference type="Pfam" id="PF08544">
    <property type="entry name" value="GHMP_kinases_C"/>
    <property type="match status" value="1"/>
</dbReference>
<evidence type="ECO:0000256" key="1">
    <source>
        <dbReference type="ARBA" id="ARBA00006566"/>
    </source>
</evidence>
<dbReference type="InterPro" id="IPR019741">
    <property type="entry name" value="Galactokinase_CS"/>
</dbReference>
<dbReference type="GO" id="GO:0046872">
    <property type="term" value="F:metal ion binding"/>
    <property type="evidence" value="ECO:0007669"/>
    <property type="project" value="UniProtKB-KW"/>
</dbReference>
<evidence type="ECO:0000256" key="2">
    <source>
        <dbReference type="ARBA" id="ARBA00022679"/>
    </source>
</evidence>
<keyword evidence="5 14" id="KW-0418">Kinase</keyword>
<dbReference type="AlphaFoldDB" id="A0A1Q5PJX2"/>
<dbReference type="Gene3D" id="3.30.70.890">
    <property type="entry name" value="GHMP kinase, C-terminal domain"/>
    <property type="match status" value="1"/>
</dbReference>
<dbReference type="Gene3D" id="3.30.230.10">
    <property type="match status" value="1"/>
</dbReference>
<dbReference type="EMBL" id="MQSV01000006">
    <property type="protein sequence ID" value="OKL46188.1"/>
    <property type="molecule type" value="Genomic_DNA"/>
</dbReference>
<dbReference type="GO" id="GO:0006012">
    <property type="term" value="P:galactose metabolic process"/>
    <property type="evidence" value="ECO:0007669"/>
    <property type="project" value="UniProtKB-UniRule"/>
</dbReference>
<dbReference type="FunFam" id="3.30.70.890:FF:000001">
    <property type="entry name" value="Galactokinase"/>
    <property type="match status" value="1"/>
</dbReference>
<dbReference type="OrthoDB" id="250531at2"/>
<keyword evidence="8" id="KW-0299">Galactose metabolism</keyword>
<dbReference type="STRING" id="1921764.BSR28_07320"/>
<keyword evidence="7" id="KW-0460">Magnesium</keyword>
<evidence type="ECO:0000313" key="15">
    <source>
        <dbReference type="Proteomes" id="UP000186785"/>
    </source>
</evidence>
<keyword evidence="6" id="KW-0067">ATP-binding</keyword>
<name>A0A1Q5PJX2_9ACTO</name>
<proteinExistence type="inferred from homology"/>
<reference evidence="14 15" key="1">
    <citation type="submission" date="2016-11" db="EMBL/GenBank/DDBJ databases">
        <title>Actinomyces gypaetusis sp. nov. isolated from the vulture Gypaetus barbatus in Qinghai Tibet Plateau China.</title>
        <authorList>
            <person name="Meng X."/>
        </authorList>
    </citation>
    <scope>NUCLEOTIDE SEQUENCE [LARGE SCALE GENOMIC DNA]</scope>
    <source>
        <strain evidence="14 15">VUL4_2</strain>
    </source>
</reference>
<evidence type="ECO:0000256" key="6">
    <source>
        <dbReference type="ARBA" id="ARBA00022840"/>
    </source>
</evidence>
<dbReference type="EC" id="2.7.1.6" evidence="10"/>
<evidence type="ECO:0000259" key="12">
    <source>
        <dbReference type="Pfam" id="PF08544"/>
    </source>
</evidence>
<dbReference type="RefSeq" id="WP_073709783.1">
    <property type="nucleotide sequence ID" value="NZ_MQSV01000006.1"/>
</dbReference>
<dbReference type="GO" id="GO:0005524">
    <property type="term" value="F:ATP binding"/>
    <property type="evidence" value="ECO:0007669"/>
    <property type="project" value="UniProtKB-UniRule"/>
</dbReference>
<dbReference type="InterPro" id="IPR013750">
    <property type="entry name" value="GHMP_kinase_C_dom"/>
</dbReference>
<dbReference type="Pfam" id="PF10509">
    <property type="entry name" value="GalKase_gal_bdg"/>
    <property type="match status" value="1"/>
</dbReference>
<dbReference type="InterPro" id="IPR006204">
    <property type="entry name" value="GHMP_kinase_N_dom"/>
</dbReference>
<evidence type="ECO:0000313" key="14">
    <source>
        <dbReference type="EMBL" id="OKL46188.1"/>
    </source>
</evidence>
<dbReference type="InterPro" id="IPR036554">
    <property type="entry name" value="GHMP_kinase_C_sf"/>
</dbReference>
<dbReference type="PRINTS" id="PR00473">
    <property type="entry name" value="GALCTOKINASE"/>
</dbReference>
<dbReference type="InterPro" id="IPR020568">
    <property type="entry name" value="Ribosomal_Su5_D2-typ_SF"/>
</dbReference>
<keyword evidence="15" id="KW-1185">Reference proteome</keyword>
<dbReference type="InterPro" id="IPR000705">
    <property type="entry name" value="Galactokinase"/>
</dbReference>
<keyword evidence="2" id="KW-0808">Transferase</keyword>
<evidence type="ECO:0000256" key="5">
    <source>
        <dbReference type="ARBA" id="ARBA00022777"/>
    </source>
</evidence>
<evidence type="ECO:0000259" key="13">
    <source>
        <dbReference type="Pfam" id="PF10509"/>
    </source>
</evidence>
<dbReference type="InterPro" id="IPR006203">
    <property type="entry name" value="GHMP_knse_ATP-bd_CS"/>
</dbReference>
<dbReference type="InterPro" id="IPR019539">
    <property type="entry name" value="GalKase_N"/>
</dbReference>
<feature type="domain" description="GHMP kinase C-terminal" evidence="12">
    <location>
        <begin position="334"/>
        <end position="393"/>
    </location>
</feature>
<dbReference type="PANTHER" id="PTHR10457">
    <property type="entry name" value="MEVALONATE KINASE/GALACTOKINASE"/>
    <property type="match status" value="1"/>
</dbReference>
<evidence type="ECO:0000256" key="9">
    <source>
        <dbReference type="ARBA" id="ARBA00023277"/>
    </source>
</evidence>
<dbReference type="PANTHER" id="PTHR10457:SF7">
    <property type="entry name" value="GALACTOKINASE-RELATED"/>
    <property type="match status" value="1"/>
</dbReference>
<evidence type="ECO:0000256" key="7">
    <source>
        <dbReference type="ARBA" id="ARBA00022842"/>
    </source>
</evidence>
<feature type="domain" description="GHMP kinase N-terminal" evidence="11">
    <location>
        <begin position="110"/>
        <end position="205"/>
    </location>
</feature>
<dbReference type="PRINTS" id="PR00959">
    <property type="entry name" value="MEVGALKINASE"/>
</dbReference>
<evidence type="ECO:0000256" key="8">
    <source>
        <dbReference type="ARBA" id="ARBA00023144"/>
    </source>
</evidence>
<dbReference type="SUPFAM" id="SSF55060">
    <property type="entry name" value="GHMP Kinase, C-terminal domain"/>
    <property type="match status" value="1"/>
</dbReference>
<gene>
    <name evidence="14" type="ORF">BSR29_08025</name>
</gene>
<sequence length="416" mass="44516">MAQLQWLAPESLESGAQAAVDLFKERYGYEPVGVWSAPGRVNLIGEHTDYNGGMCLPIALPHRAFVAVAPREDRLMHFTDRFVPEGFVEVDLDKMGPRGTEGELTDWTAYLAGVAWAMEQVGIGPISGFDLALFSCVPRGGGLSSSAALECATAVALDEIFNLGLAGTVENPDDEGRARLVEVCRAAENQIAGAPTGGLDQSASLRCAEGAALELDCRDNSTALVPFELEKAGLALLVIDTRAPHSLNDGQYKARRDACEAAAEVLGVNQLVDVDFHELDDALEKLSDPVQVQRVRHVVTEIERTHEAIAALRSGPLEGEVLDHIAYLFDASHDSLRDDYEVTCPELDLAVNVARREGSHGARMTGGGFGGSAIALVDKERVEEVAEAIAQAYQEAGFNEPAFLRALPSAPAGRVK</sequence>
<dbReference type="InterPro" id="IPR006206">
    <property type="entry name" value="Mevalonate/galactokinase"/>
</dbReference>